<name>A0A285IQ02_9ACTN</name>
<proteinExistence type="predicted"/>
<sequence>MPKGLSYLDACRILGGDRVSAAVVRGHSRHNRNERLQAAHVVLVFEAFAGCLGPTAESVLVERLGDLPVPLPSAERGYDQLLTALGRWFATATARVTDDLKDLSAGEQITADLPDRAVTRYDEAHETFSGQIPEFAIGIPEPGSGARGLDRLESALRRATSGRDPSRHRAALARVYRAELAEPVLGGDVGDLVLPTLGDAYLDPFFRVKAADPAARPADEHWWDDDVRTDLAEFLAAYLTTTQATEAPLLLLGQPGAGKSSLTKILAARLPVADYLVARVALRDVPAEAEIQDQIEQALRAAIGETVSWADLTSAADGALPVILLDGFDELLQATGLHQSDYLQRVARFQQREAALGRPAAVMVTSRLAVADRAKLPMGGLAVRLEPFNEDQIAGWAEVWNESNAGRLPQPLALASLLRFRQLAEQPLLLLMLALYEAAGHALRDTRADFDDGRLYERLLSEFAEREVRRVHDTRPGAELPALVEAELQRLSVVAFAMFHRLRLWVTERELDDDLTGLGLAPSRSAPTEMFRTPLSAGQEMVGRFFFIQRSHAIRDDHVLQTYEFLHATFGEYLVARLVVQAVRDTERRESAGTMTLRVDANTGDDLLQTLLGYTPLSARLNVLSFIEVLMRQPDTGRLRAWLVRRASSALTRPQYTPRKYQPVDKRIDHWMATYSFNLVLLILKCGGELRASDLFTETDDPADWLQGAALQWRAAVPSRMWLETMAILSVGREWHGDRRDIVVSPLPAALGAMADPNWFNRRPPAGDHSAGGAYDSEFELVPALNSMRLSNDLADDALLHAVTPLLLGLAGSVSSFVVQEENRVESAGFSLTELWMASALDAPRDVKISAYRRAIRAALGNSQGMADSAALLMHSLYVDTTRLEPADVLRLINDMLVAKGLDFERAATLAVHCLLAPGMDSGPGWHSVLTDVLLYGIDVLEVPLLAAALHAVLDDSPEEANRFLIDQLSAVGDGDRIVALERFDPVLKVKLARYR</sequence>
<evidence type="ECO:0000313" key="3">
    <source>
        <dbReference type="Proteomes" id="UP000219612"/>
    </source>
</evidence>
<evidence type="ECO:0000259" key="1">
    <source>
        <dbReference type="Pfam" id="PF22738"/>
    </source>
</evidence>
<dbReference type="Pfam" id="PF22738">
    <property type="entry name" value="NNH7"/>
    <property type="match status" value="1"/>
</dbReference>
<keyword evidence="3" id="KW-1185">Reference proteome</keyword>
<dbReference type="InterPro" id="IPR054567">
    <property type="entry name" value="NNH7"/>
</dbReference>
<dbReference type="EMBL" id="OBDY01000010">
    <property type="protein sequence ID" value="SNY50100.1"/>
    <property type="molecule type" value="Genomic_DNA"/>
</dbReference>
<dbReference type="Proteomes" id="UP000219612">
    <property type="component" value="Unassembled WGS sequence"/>
</dbReference>
<protein>
    <recommendedName>
        <fullName evidence="1">NACHT N-terminal Helical domain-containing protein</fullName>
    </recommendedName>
</protein>
<organism evidence="2 3">
    <name type="scientific">Paractinoplanes atraurantiacus</name>
    <dbReference type="NCBI Taxonomy" id="1036182"/>
    <lineage>
        <taxon>Bacteria</taxon>
        <taxon>Bacillati</taxon>
        <taxon>Actinomycetota</taxon>
        <taxon>Actinomycetes</taxon>
        <taxon>Micromonosporales</taxon>
        <taxon>Micromonosporaceae</taxon>
        <taxon>Paractinoplanes</taxon>
    </lineage>
</organism>
<reference evidence="2 3" key="1">
    <citation type="submission" date="2017-09" db="EMBL/GenBank/DDBJ databases">
        <authorList>
            <person name="Ehlers B."/>
            <person name="Leendertz F.H."/>
        </authorList>
    </citation>
    <scope>NUCLEOTIDE SEQUENCE [LARGE SCALE GENOMIC DNA]</scope>
    <source>
        <strain evidence="2 3">CGMCC 4.6857</strain>
    </source>
</reference>
<dbReference type="RefSeq" id="WP_143234836.1">
    <property type="nucleotide sequence ID" value="NZ_OBDY01000010.1"/>
</dbReference>
<accession>A0A285IQ02</accession>
<dbReference type="InterPro" id="IPR027417">
    <property type="entry name" value="P-loop_NTPase"/>
</dbReference>
<gene>
    <name evidence="2" type="ORF">SAMN05421748_110219</name>
</gene>
<evidence type="ECO:0000313" key="2">
    <source>
        <dbReference type="EMBL" id="SNY50100.1"/>
    </source>
</evidence>
<dbReference type="Gene3D" id="3.40.50.300">
    <property type="entry name" value="P-loop containing nucleotide triphosphate hydrolases"/>
    <property type="match status" value="1"/>
</dbReference>
<dbReference type="AlphaFoldDB" id="A0A285IQ02"/>
<feature type="domain" description="NACHT N-terminal Helical" evidence="1">
    <location>
        <begin position="23"/>
        <end position="137"/>
    </location>
</feature>
<dbReference type="OrthoDB" id="419933at2"/>
<dbReference type="SUPFAM" id="SSF52540">
    <property type="entry name" value="P-loop containing nucleoside triphosphate hydrolases"/>
    <property type="match status" value="1"/>
</dbReference>